<evidence type="ECO:0008006" key="3">
    <source>
        <dbReference type="Google" id="ProtNLM"/>
    </source>
</evidence>
<evidence type="ECO:0000313" key="2">
    <source>
        <dbReference type="Proteomes" id="UP000637299"/>
    </source>
</evidence>
<keyword evidence="2" id="KW-1185">Reference proteome</keyword>
<organism evidence="1 2">
    <name type="scientific">Chryseobacterium caseinilyticum</name>
    <dbReference type="NCBI Taxonomy" id="2771428"/>
    <lineage>
        <taxon>Bacteria</taxon>
        <taxon>Pseudomonadati</taxon>
        <taxon>Bacteroidota</taxon>
        <taxon>Flavobacteriia</taxon>
        <taxon>Flavobacteriales</taxon>
        <taxon>Weeksellaceae</taxon>
        <taxon>Chryseobacterium group</taxon>
        <taxon>Chryseobacterium</taxon>
    </lineage>
</organism>
<dbReference type="Proteomes" id="UP000637299">
    <property type="component" value="Unassembled WGS sequence"/>
</dbReference>
<dbReference type="PROSITE" id="PS51257">
    <property type="entry name" value="PROKAR_LIPOPROTEIN"/>
    <property type="match status" value="1"/>
</dbReference>
<dbReference type="EMBL" id="JACYFS010000001">
    <property type="protein sequence ID" value="MBD8081899.1"/>
    <property type="molecule type" value="Genomic_DNA"/>
</dbReference>
<comment type="caution">
    <text evidence="1">The sequence shown here is derived from an EMBL/GenBank/DDBJ whole genome shotgun (WGS) entry which is preliminary data.</text>
</comment>
<reference evidence="1 2" key="1">
    <citation type="submission" date="2020-09" db="EMBL/GenBank/DDBJ databases">
        <title>Genome seq and assembly of Chryseobacterium sp.</title>
        <authorList>
            <person name="Chhetri G."/>
        </authorList>
    </citation>
    <scope>NUCLEOTIDE SEQUENCE [LARGE SCALE GENOMIC DNA]</scope>
    <source>
        <strain evidence="1 2">GCR10</strain>
    </source>
</reference>
<name>A0ABR8Z9X3_9FLAO</name>
<sequence length="163" mass="19045">MKKVIIYLIVIFLFSSCKREEKISFDNGKIKFIKSYNKGVIEFKRFDEEGSLLFYGKFKNNQLIDTLYVFNKGVDFIIKIDSSDNNYFYGTYISKYSTGKNSKISSLRFDKDSDIDSTISSSLLFGKEILFNVDGKLSRERVYEIDGKKSEIIEEKIYDKNLK</sequence>
<evidence type="ECO:0000313" key="1">
    <source>
        <dbReference type="EMBL" id="MBD8081899.1"/>
    </source>
</evidence>
<dbReference type="RefSeq" id="WP_191735590.1">
    <property type="nucleotide sequence ID" value="NZ_JACYFS010000001.1"/>
</dbReference>
<proteinExistence type="predicted"/>
<protein>
    <recommendedName>
        <fullName evidence="3">Lipoprotein</fullName>
    </recommendedName>
</protein>
<accession>A0ABR8Z9X3</accession>
<gene>
    <name evidence="1" type="ORF">IC610_05600</name>
</gene>